<protein>
    <recommendedName>
        <fullName evidence="4">Lipoprotein</fullName>
    </recommendedName>
</protein>
<dbReference type="PROSITE" id="PS51257">
    <property type="entry name" value="PROKAR_LIPOPROTEIN"/>
    <property type="match status" value="1"/>
</dbReference>
<evidence type="ECO:0000313" key="3">
    <source>
        <dbReference type="Proteomes" id="UP001205566"/>
    </source>
</evidence>
<organism evidence="2 3">
    <name type="scientific">Microbulbifer elongatus</name>
    <dbReference type="NCBI Taxonomy" id="86173"/>
    <lineage>
        <taxon>Bacteria</taxon>
        <taxon>Pseudomonadati</taxon>
        <taxon>Pseudomonadota</taxon>
        <taxon>Gammaproteobacteria</taxon>
        <taxon>Cellvibrionales</taxon>
        <taxon>Microbulbiferaceae</taxon>
        <taxon>Microbulbifer</taxon>
    </lineage>
</organism>
<keyword evidence="3" id="KW-1185">Reference proteome</keyword>
<dbReference type="Gene3D" id="3.30.110.70">
    <property type="entry name" value="Hypothetical protein apc22750. Chain B"/>
    <property type="match status" value="1"/>
</dbReference>
<feature type="signal peptide" evidence="1">
    <location>
        <begin position="1"/>
        <end position="19"/>
    </location>
</feature>
<name>A0ABT1NY25_9GAMM</name>
<gene>
    <name evidence="2" type="ORF">HXX02_04670</name>
</gene>
<feature type="chain" id="PRO_5045878109" description="Lipoprotein" evidence="1">
    <location>
        <begin position="20"/>
        <end position="139"/>
    </location>
</feature>
<accession>A0ABT1NY25</accession>
<dbReference type="RefSeq" id="WP_255873543.1">
    <property type="nucleotide sequence ID" value="NZ_JACASI010000013.1"/>
</dbReference>
<dbReference type="Proteomes" id="UP001205566">
    <property type="component" value="Unassembled WGS sequence"/>
</dbReference>
<sequence>MLSRIGTPVLLAASLVLSACNGIQFSSNLEPYVEDRIKTRMVREYSISDIDQYNATTLGFVDASYCQDRVDDRKASKSQLVRDLKLRTKNLGGNGLVVEACGTGAIAGCYSYMECRGVAYSVPERKGDSTPPTTARNAF</sequence>
<evidence type="ECO:0000313" key="2">
    <source>
        <dbReference type="EMBL" id="MCQ3828727.1"/>
    </source>
</evidence>
<comment type="caution">
    <text evidence="2">The sequence shown here is derived from an EMBL/GenBank/DDBJ whole genome shotgun (WGS) entry which is preliminary data.</text>
</comment>
<dbReference type="EMBL" id="JACASI010000013">
    <property type="protein sequence ID" value="MCQ3828727.1"/>
    <property type="molecule type" value="Genomic_DNA"/>
</dbReference>
<reference evidence="2" key="1">
    <citation type="thesis" date="2020" institute="Technische Universitat Dresden" country="Dresden, Germany">
        <title>The Agarolytic System of Microbulbifer elongatus PORT2, Isolated from Batu Karas, Pangandaran West Java Indonesia.</title>
        <authorList>
            <person name="Anggraeni S.R."/>
        </authorList>
    </citation>
    <scope>NUCLEOTIDE SEQUENCE</scope>
    <source>
        <strain evidence="2">PORT2</strain>
    </source>
</reference>
<evidence type="ECO:0000256" key="1">
    <source>
        <dbReference type="SAM" id="SignalP"/>
    </source>
</evidence>
<proteinExistence type="predicted"/>
<keyword evidence="1" id="KW-0732">Signal</keyword>
<evidence type="ECO:0008006" key="4">
    <source>
        <dbReference type="Google" id="ProtNLM"/>
    </source>
</evidence>